<evidence type="ECO:0000256" key="1">
    <source>
        <dbReference type="SAM" id="MobiDB-lite"/>
    </source>
</evidence>
<dbReference type="Proteomes" id="UP001160499">
    <property type="component" value="Unassembled WGS sequence"/>
</dbReference>
<dbReference type="EMBL" id="JARXVH010000013">
    <property type="protein sequence ID" value="MDH6219623.1"/>
    <property type="molecule type" value="Genomic_DNA"/>
</dbReference>
<reference evidence="3 4" key="1">
    <citation type="submission" date="2023-04" db="EMBL/GenBank/DDBJ databases">
        <title>Forest soil microbial communities from Buena Vista Peninsula, Colon Province, Panama.</title>
        <authorList>
            <person name="Bouskill N."/>
        </authorList>
    </citation>
    <scope>NUCLEOTIDE SEQUENCE [LARGE SCALE GENOMIC DNA]</scope>
    <source>
        <strain evidence="3 4">GGS1</strain>
    </source>
</reference>
<keyword evidence="2" id="KW-0472">Membrane</keyword>
<gene>
    <name evidence="3" type="ORF">M2283_006962</name>
</gene>
<sequence>MSAWNPQGPPQPPHYPQGQPVPPQPYPYNVPPHQGGYPPPPYPYPPGFPQPVPLRVGVFRRMWRAAGPIAIARKVFRPSRPDRVEDEVVARIQKIRTYVGLGAVLWVTYSYKLVDSAGDAASERLNDSWISILVLSVTFPVVIGVLVALARPPARQQLLRRAAKPFGAVLAIIGGVAVFPAAILTGLADGKLAVNPVMSVITWLITVSILVWVLPFIIYGMGLSLLHVFRTVDIHETVPPLLTMTLVWEMALVNLFTGSYADVPAGVRIVFLLGGPLSVTAVGLWELRRLRANYGLTVRGSLMR</sequence>
<feature type="compositionally biased region" description="Pro residues" evidence="1">
    <location>
        <begin position="7"/>
        <end position="30"/>
    </location>
</feature>
<feature type="transmembrane region" description="Helical" evidence="2">
    <location>
        <begin position="162"/>
        <end position="188"/>
    </location>
</feature>
<organism evidence="3 4">
    <name type="scientific">Streptomyces pseudovenezuelae</name>
    <dbReference type="NCBI Taxonomy" id="67350"/>
    <lineage>
        <taxon>Bacteria</taxon>
        <taxon>Bacillati</taxon>
        <taxon>Actinomycetota</taxon>
        <taxon>Actinomycetes</taxon>
        <taxon>Kitasatosporales</taxon>
        <taxon>Streptomycetaceae</taxon>
        <taxon>Streptomyces</taxon>
        <taxon>Streptomyces aurantiacus group</taxon>
    </lineage>
</organism>
<keyword evidence="2" id="KW-1133">Transmembrane helix</keyword>
<comment type="caution">
    <text evidence="3">The sequence shown here is derived from an EMBL/GenBank/DDBJ whole genome shotgun (WGS) entry which is preliminary data.</text>
</comment>
<evidence type="ECO:0000256" key="2">
    <source>
        <dbReference type="SAM" id="Phobius"/>
    </source>
</evidence>
<keyword evidence="4" id="KW-1185">Reference proteome</keyword>
<evidence type="ECO:0000313" key="3">
    <source>
        <dbReference type="EMBL" id="MDH6219623.1"/>
    </source>
</evidence>
<feature type="transmembrane region" description="Helical" evidence="2">
    <location>
        <begin position="129"/>
        <end position="150"/>
    </location>
</feature>
<evidence type="ECO:0000313" key="4">
    <source>
        <dbReference type="Proteomes" id="UP001160499"/>
    </source>
</evidence>
<feature type="transmembrane region" description="Helical" evidence="2">
    <location>
        <begin position="267"/>
        <end position="285"/>
    </location>
</feature>
<keyword evidence="2" id="KW-0812">Transmembrane</keyword>
<accession>A0ABT6LTI2</accession>
<proteinExistence type="predicted"/>
<protein>
    <submittedName>
        <fullName evidence="3">Heme/copper-type cytochrome/quinol oxidase subunit 2</fullName>
    </submittedName>
</protein>
<feature type="region of interest" description="Disordered" evidence="1">
    <location>
        <begin position="1"/>
        <end position="34"/>
    </location>
</feature>
<feature type="transmembrane region" description="Helical" evidence="2">
    <location>
        <begin position="241"/>
        <end position="261"/>
    </location>
</feature>
<feature type="transmembrane region" description="Helical" evidence="2">
    <location>
        <begin position="200"/>
        <end position="229"/>
    </location>
</feature>
<name>A0ABT6LTI2_9ACTN</name>